<protein>
    <submittedName>
        <fullName evidence="3">Uncharacterized protein</fullName>
    </submittedName>
</protein>
<feature type="region of interest" description="Disordered" evidence="1">
    <location>
        <begin position="20"/>
        <end position="44"/>
    </location>
</feature>
<dbReference type="Proteomes" id="UP000887540">
    <property type="component" value="Unplaced"/>
</dbReference>
<accession>A0A914CSU2</accession>
<organism evidence="2 3">
    <name type="scientific">Acrobeloides nanus</name>
    <dbReference type="NCBI Taxonomy" id="290746"/>
    <lineage>
        <taxon>Eukaryota</taxon>
        <taxon>Metazoa</taxon>
        <taxon>Ecdysozoa</taxon>
        <taxon>Nematoda</taxon>
        <taxon>Chromadorea</taxon>
        <taxon>Rhabditida</taxon>
        <taxon>Tylenchina</taxon>
        <taxon>Cephalobomorpha</taxon>
        <taxon>Cephaloboidea</taxon>
        <taxon>Cephalobidae</taxon>
        <taxon>Acrobeloides</taxon>
    </lineage>
</organism>
<dbReference type="AlphaFoldDB" id="A0A914CSU2"/>
<keyword evidence="2" id="KW-1185">Reference proteome</keyword>
<proteinExistence type="predicted"/>
<evidence type="ECO:0000313" key="3">
    <source>
        <dbReference type="WBParaSite" id="ACRNAN_scaffold1359.g7371.t1"/>
    </source>
</evidence>
<dbReference type="WBParaSite" id="ACRNAN_scaffold1359.g7371.t1">
    <property type="protein sequence ID" value="ACRNAN_scaffold1359.g7371.t1"/>
    <property type="gene ID" value="ACRNAN_scaffold1359.g7371"/>
</dbReference>
<evidence type="ECO:0000313" key="2">
    <source>
        <dbReference type="Proteomes" id="UP000887540"/>
    </source>
</evidence>
<sequence>MGKKQKRILVTSTPLLDRSIEQETPSTSKIDKDERQRFGNSSSRMSSSSVQWCVIMATANSFTAQTNDEPYGYAGNECLEHYGFVLSTNGSHASEVWCMCCKEAILLPDITVNNEWKQLDWIFVSKDMPPKCRRGDSCFPLRVRNNRVEAEVALTFFDSVSLAKIVGFAPPLGRVGVFYNHTMVTETYYRVWVTYIDKPNGTFAMAVKNYNLKWIVGKAEEPIKLTLFQFCDWDPRAMDKRFVERGVIVKMDENKVYLWKDIYGIVEFKKENVAIRLPNVGEFVKGAFTRDFNGTWHLCNAMPADGPIGIEPFDLLTIRDGEMMILLQVNPKCLKRIENSSPPAYESRGFCKVVDEDRIMDAYEGQKIAKVVIKWVNSEQIWKIANALLLTDLMDNHNSIIMIMHARVVKIEEVSLNEGTSGRIEKVVMTPSNTKPYEFYVEKCLFREPPVTGMWYQLHVASNLNRCTPLQVTRYQIPLSGTSFCHSSPFYVSIIRLDPLDGYLIASHRERVINDNDDVSRSHENNVHAISLAFDSMGV</sequence>
<evidence type="ECO:0000256" key="1">
    <source>
        <dbReference type="SAM" id="MobiDB-lite"/>
    </source>
</evidence>
<reference evidence="3" key="1">
    <citation type="submission" date="2022-11" db="UniProtKB">
        <authorList>
            <consortium name="WormBaseParasite"/>
        </authorList>
    </citation>
    <scope>IDENTIFICATION</scope>
</reference>
<name>A0A914CSU2_9BILA</name>